<evidence type="ECO:0000256" key="6">
    <source>
        <dbReference type="ARBA" id="ARBA00023141"/>
    </source>
</evidence>
<evidence type="ECO:0000259" key="11">
    <source>
        <dbReference type="Pfam" id="PF02885"/>
    </source>
</evidence>
<dbReference type="InterPro" id="IPR035902">
    <property type="entry name" value="Nuc_phospho_transferase"/>
</dbReference>
<keyword evidence="9" id="KW-0479">Metal-binding</keyword>
<feature type="binding site" evidence="9">
    <location>
        <position position="126"/>
    </location>
    <ligand>
        <name>5-phospho-alpha-D-ribose 1-diphosphate</name>
        <dbReference type="ChEBI" id="CHEBI:58017"/>
    </ligand>
</feature>
<dbReference type="GO" id="GO:0005829">
    <property type="term" value="C:cytosol"/>
    <property type="evidence" value="ECO:0007669"/>
    <property type="project" value="TreeGrafter"/>
</dbReference>
<name>A0A7C5PGE5_9BACT</name>
<dbReference type="SUPFAM" id="SSF47648">
    <property type="entry name" value="Nucleoside phosphorylase/phosphoribosyltransferase N-terminal domain"/>
    <property type="match status" value="1"/>
</dbReference>
<comment type="cofactor">
    <cofactor evidence="9">
        <name>Mg(2+)</name>
        <dbReference type="ChEBI" id="CHEBI:18420"/>
    </cofactor>
    <text evidence="9">Binds 2 magnesium ions per monomer.</text>
</comment>
<dbReference type="SUPFAM" id="SSF52418">
    <property type="entry name" value="Nucleoside phosphorylase/phosphoribosyltransferase catalytic domain"/>
    <property type="match status" value="1"/>
</dbReference>
<keyword evidence="2 9" id="KW-0028">Amino-acid biosynthesis</keyword>
<evidence type="ECO:0000256" key="7">
    <source>
        <dbReference type="ARBA" id="ARBA00052328"/>
    </source>
</evidence>
<evidence type="ECO:0000259" key="10">
    <source>
        <dbReference type="Pfam" id="PF00591"/>
    </source>
</evidence>
<dbReference type="InterPro" id="IPR036320">
    <property type="entry name" value="Glycosyl_Trfase_fam3_N_dom_sf"/>
</dbReference>
<dbReference type="InterPro" id="IPR000312">
    <property type="entry name" value="Glycosyl_Trfase_fam3"/>
</dbReference>
<evidence type="ECO:0000256" key="3">
    <source>
        <dbReference type="ARBA" id="ARBA00022676"/>
    </source>
</evidence>
<comment type="caution">
    <text evidence="12">The sequence shown here is derived from an EMBL/GenBank/DDBJ whole genome shotgun (WGS) entry which is preliminary data.</text>
</comment>
<evidence type="ECO:0000256" key="2">
    <source>
        <dbReference type="ARBA" id="ARBA00022605"/>
    </source>
</evidence>
<protein>
    <recommendedName>
        <fullName evidence="9">Anthranilate phosphoribosyltransferase</fullName>
        <ecNumber evidence="9">2.4.2.18</ecNumber>
    </recommendedName>
</protein>
<reference evidence="12" key="1">
    <citation type="journal article" date="2020" name="mSystems">
        <title>Genome- and Community-Level Interaction Insights into Carbon Utilization and Element Cycling Functions of Hydrothermarchaeota in Hydrothermal Sediment.</title>
        <authorList>
            <person name="Zhou Z."/>
            <person name="Liu Y."/>
            <person name="Xu W."/>
            <person name="Pan J."/>
            <person name="Luo Z.H."/>
            <person name="Li M."/>
        </authorList>
    </citation>
    <scope>NUCLEOTIDE SEQUENCE [LARGE SCALE GENOMIC DNA]</scope>
    <source>
        <strain evidence="12">SpSt-1019</strain>
    </source>
</reference>
<dbReference type="Gene3D" id="1.20.970.10">
    <property type="entry name" value="Transferase, Pyrimidine Nucleoside Phosphorylase, Chain C"/>
    <property type="match status" value="1"/>
</dbReference>
<dbReference type="Gene3D" id="3.40.1030.10">
    <property type="entry name" value="Nucleoside phosphorylase/phosphoribosyltransferase catalytic domain"/>
    <property type="match status" value="1"/>
</dbReference>
<feature type="binding site" evidence="9">
    <location>
        <position position="86"/>
    </location>
    <ligand>
        <name>anthranilate</name>
        <dbReference type="ChEBI" id="CHEBI:16567"/>
        <label>1</label>
    </ligand>
</feature>
<feature type="binding site" evidence="9">
    <location>
        <position position="94"/>
    </location>
    <ligand>
        <name>5-phospho-alpha-D-ribose 1-diphosphate</name>
        <dbReference type="ChEBI" id="CHEBI:58017"/>
    </ligand>
</feature>
<feature type="binding site" evidence="9">
    <location>
        <position position="232"/>
    </location>
    <ligand>
        <name>Mg(2+)</name>
        <dbReference type="ChEBI" id="CHEBI:18420"/>
        <label>1</label>
    </ligand>
</feature>
<dbReference type="EMBL" id="DRUY01000047">
    <property type="protein sequence ID" value="HHI65167.1"/>
    <property type="molecule type" value="Genomic_DNA"/>
</dbReference>
<dbReference type="FunFam" id="3.40.1030.10:FF:000002">
    <property type="entry name" value="Anthranilate phosphoribosyltransferase"/>
    <property type="match status" value="1"/>
</dbReference>
<evidence type="ECO:0000256" key="4">
    <source>
        <dbReference type="ARBA" id="ARBA00022679"/>
    </source>
</evidence>
<keyword evidence="9" id="KW-0460">Magnesium</keyword>
<sequence length="343" mass="37610">MVRERNTVKSALDKILNNEHLSEEEAKNLMDNIMEARVTQSQIGAILIGLRMKRETPEELTGFVKSMREHVKKIKTRHPIVVDTCGTGGDNLKTFNISTASAFVVAGAGIPVAKHGNRSVSSSSGSADVLERLGVNINLTPEAIENCLNYIGIAFLFAPLLHPSMKNVAPARRELGIRTFFNILGPLTNPAGADNQVIGVFDKSVMPTLSKVIKNLNPRHIYLIHGAGGMDELSLEGPNYVIEIKGRESREFFLDPEQYGFKKAPSSEFAVNNSEESAKKIMKVLSGENCPEKDIVVLNAAIAIMASNYTSDFREAIAMAQDSIDSKLALSKFEMLRTYTNTL</sequence>
<feature type="binding site" evidence="9">
    <location>
        <begin position="89"/>
        <end position="90"/>
    </location>
    <ligand>
        <name>5-phospho-alpha-D-ribose 1-diphosphate</name>
        <dbReference type="ChEBI" id="CHEBI:58017"/>
    </ligand>
</feature>
<keyword evidence="4 9" id="KW-0808">Transferase</keyword>
<dbReference type="Pfam" id="PF02885">
    <property type="entry name" value="Glycos_trans_3N"/>
    <property type="match status" value="1"/>
</dbReference>
<feature type="binding site" evidence="9">
    <location>
        <position position="231"/>
    </location>
    <ligand>
        <name>Mg(2+)</name>
        <dbReference type="ChEBI" id="CHEBI:18420"/>
        <label>2</label>
    </ligand>
</feature>
<proteinExistence type="inferred from homology"/>
<comment type="similarity">
    <text evidence="8">In the C-terminal section; belongs to the anthranilate phosphoribosyltransferase family.</text>
</comment>
<feature type="binding site" evidence="9">
    <location>
        <begin position="114"/>
        <end position="122"/>
    </location>
    <ligand>
        <name>5-phospho-alpha-D-ribose 1-diphosphate</name>
        <dbReference type="ChEBI" id="CHEBI:58017"/>
    </ligand>
</feature>
<feature type="binding site" evidence="9">
    <location>
        <position position="172"/>
    </location>
    <ligand>
        <name>anthranilate</name>
        <dbReference type="ChEBI" id="CHEBI:16567"/>
        <label>2</label>
    </ligand>
</feature>
<feature type="binding site" evidence="9">
    <location>
        <position position="117"/>
    </location>
    <ligand>
        <name>anthranilate</name>
        <dbReference type="ChEBI" id="CHEBI:16567"/>
        <label>1</label>
    </ligand>
</feature>
<dbReference type="HAMAP" id="MF_00211">
    <property type="entry name" value="TrpD"/>
    <property type="match status" value="1"/>
</dbReference>
<dbReference type="Pfam" id="PF00591">
    <property type="entry name" value="Glycos_transf_3"/>
    <property type="match status" value="1"/>
</dbReference>
<dbReference type="PANTHER" id="PTHR43285:SF2">
    <property type="entry name" value="ANTHRANILATE PHOSPHORIBOSYLTRANSFERASE"/>
    <property type="match status" value="1"/>
</dbReference>
<comment type="pathway">
    <text evidence="1 9">Amino-acid biosynthesis; L-tryptophan biosynthesis; L-tryptophan from chorismate: step 2/5.</text>
</comment>
<keyword evidence="3 9" id="KW-0328">Glycosyltransferase</keyword>
<dbReference type="InterPro" id="IPR005940">
    <property type="entry name" value="Anthranilate_Pribosyl_Tfrase"/>
</dbReference>
<dbReference type="EC" id="2.4.2.18" evidence="9"/>
<comment type="similarity">
    <text evidence="9">Belongs to the anthranilate phosphoribosyltransferase family.</text>
</comment>
<feature type="binding site" evidence="9">
    <location>
        <position position="98"/>
    </location>
    <ligand>
        <name>Mg(2+)</name>
        <dbReference type="ChEBI" id="CHEBI:18420"/>
        <label>1</label>
    </ligand>
</feature>
<evidence type="ECO:0000256" key="8">
    <source>
        <dbReference type="ARBA" id="ARBA00061188"/>
    </source>
</evidence>
<organism evidence="12">
    <name type="scientific">Thermodesulfobium narugense</name>
    <dbReference type="NCBI Taxonomy" id="184064"/>
    <lineage>
        <taxon>Bacteria</taxon>
        <taxon>Pseudomonadati</taxon>
        <taxon>Thermodesulfobiota</taxon>
        <taxon>Thermodesulfobiia</taxon>
        <taxon>Thermodesulfobiales</taxon>
        <taxon>Thermodesulfobiaceae</taxon>
        <taxon>Thermodesulfobium</taxon>
    </lineage>
</organism>
<dbReference type="GO" id="GO:0000287">
    <property type="term" value="F:magnesium ion binding"/>
    <property type="evidence" value="ECO:0007669"/>
    <property type="project" value="UniProtKB-UniRule"/>
</dbReference>
<feature type="binding site" evidence="9">
    <location>
        <begin position="96"/>
        <end position="99"/>
    </location>
    <ligand>
        <name>5-phospho-alpha-D-ribose 1-diphosphate</name>
        <dbReference type="ChEBI" id="CHEBI:58017"/>
    </ligand>
</feature>
<feature type="binding site" evidence="9">
    <location>
        <position position="232"/>
    </location>
    <ligand>
        <name>Mg(2+)</name>
        <dbReference type="ChEBI" id="CHEBI:18420"/>
        <label>2</label>
    </ligand>
</feature>
<feature type="domain" description="Glycosyl transferase family 3 N-terminal" evidence="11">
    <location>
        <begin position="9"/>
        <end position="70"/>
    </location>
</feature>
<comment type="caution">
    <text evidence="9">Lacks conserved residue(s) required for the propagation of feature annotation.</text>
</comment>
<dbReference type="PANTHER" id="PTHR43285">
    <property type="entry name" value="ANTHRANILATE PHOSPHORIBOSYLTRANSFERASE"/>
    <property type="match status" value="1"/>
</dbReference>
<dbReference type="InterPro" id="IPR017459">
    <property type="entry name" value="Glycosyl_Trfase_fam3_N_dom"/>
</dbReference>
<evidence type="ECO:0000256" key="5">
    <source>
        <dbReference type="ARBA" id="ARBA00022822"/>
    </source>
</evidence>
<comment type="function">
    <text evidence="9">Catalyzes the transfer of the phosphoribosyl group of 5-phosphorylribose-1-pyrophosphate (PRPP) to anthranilate to yield N-(5'-phosphoribosyl)-anthranilate (PRA).</text>
</comment>
<accession>A0A7C5PGE5</accession>
<gene>
    <name evidence="9 12" type="primary">trpD</name>
    <name evidence="12" type="ORF">ENL70_01290</name>
</gene>
<dbReference type="NCBIfam" id="TIGR01245">
    <property type="entry name" value="trpD"/>
    <property type="match status" value="1"/>
</dbReference>
<evidence type="ECO:0000313" key="12">
    <source>
        <dbReference type="EMBL" id="HHI65167.1"/>
    </source>
</evidence>
<feature type="binding site" evidence="9">
    <location>
        <position position="86"/>
    </location>
    <ligand>
        <name>5-phospho-alpha-D-ribose 1-diphosphate</name>
        <dbReference type="ChEBI" id="CHEBI:58017"/>
    </ligand>
</feature>
<evidence type="ECO:0000256" key="9">
    <source>
        <dbReference type="HAMAP-Rule" id="MF_00211"/>
    </source>
</evidence>
<keyword evidence="5 9" id="KW-0822">Tryptophan biosynthesis</keyword>
<dbReference type="GO" id="GO:0000162">
    <property type="term" value="P:L-tryptophan biosynthetic process"/>
    <property type="evidence" value="ECO:0007669"/>
    <property type="project" value="UniProtKB-UniRule"/>
</dbReference>
<comment type="subunit">
    <text evidence="9">Homodimer.</text>
</comment>
<keyword evidence="6 9" id="KW-0057">Aromatic amino acid biosynthesis</keyword>
<dbReference type="UniPathway" id="UPA00035">
    <property type="reaction ID" value="UER00041"/>
</dbReference>
<dbReference type="AlphaFoldDB" id="A0A7C5PGE5"/>
<comment type="catalytic activity">
    <reaction evidence="7 9">
        <text>N-(5-phospho-beta-D-ribosyl)anthranilate + diphosphate = 5-phospho-alpha-D-ribose 1-diphosphate + anthranilate</text>
        <dbReference type="Rhea" id="RHEA:11768"/>
        <dbReference type="ChEBI" id="CHEBI:16567"/>
        <dbReference type="ChEBI" id="CHEBI:18277"/>
        <dbReference type="ChEBI" id="CHEBI:33019"/>
        <dbReference type="ChEBI" id="CHEBI:58017"/>
        <dbReference type="EC" id="2.4.2.18"/>
    </reaction>
</comment>
<feature type="domain" description="Glycosyl transferase family 3" evidence="10">
    <location>
        <begin position="80"/>
        <end position="326"/>
    </location>
</feature>
<evidence type="ECO:0000256" key="1">
    <source>
        <dbReference type="ARBA" id="ARBA00004907"/>
    </source>
</evidence>
<dbReference type="GO" id="GO:0004048">
    <property type="term" value="F:anthranilate phosphoribosyltransferase activity"/>
    <property type="evidence" value="ECO:0007669"/>
    <property type="project" value="UniProtKB-UniRule"/>
</dbReference>